<comment type="caution">
    <text evidence="2">The sequence shown here is derived from an EMBL/GenBank/DDBJ whole genome shotgun (WGS) entry which is preliminary data.</text>
</comment>
<accession>A0A8J8Q2E3</accession>
<evidence type="ECO:0000256" key="1">
    <source>
        <dbReference type="SAM" id="MobiDB-lite"/>
    </source>
</evidence>
<organism evidence="2 3">
    <name type="scientific">Natronococcus pandeyae</name>
    <dbReference type="NCBI Taxonomy" id="2055836"/>
    <lineage>
        <taxon>Archaea</taxon>
        <taxon>Methanobacteriati</taxon>
        <taxon>Methanobacteriota</taxon>
        <taxon>Stenosarchaea group</taxon>
        <taxon>Halobacteria</taxon>
        <taxon>Halobacteriales</taxon>
        <taxon>Natrialbaceae</taxon>
        <taxon>Natronococcus</taxon>
    </lineage>
</organism>
<protein>
    <submittedName>
        <fullName evidence="2">Uncharacterized protein</fullName>
    </submittedName>
</protein>
<name>A0A8J8Q2E3_9EURY</name>
<dbReference type="AlphaFoldDB" id="A0A8J8Q2E3"/>
<feature type="region of interest" description="Disordered" evidence="1">
    <location>
        <begin position="16"/>
        <end position="38"/>
    </location>
</feature>
<keyword evidence="3" id="KW-1185">Reference proteome</keyword>
<dbReference type="Proteomes" id="UP000766904">
    <property type="component" value="Unassembled WGS sequence"/>
</dbReference>
<evidence type="ECO:0000313" key="2">
    <source>
        <dbReference type="EMBL" id="TYL38161.1"/>
    </source>
</evidence>
<proteinExistence type="predicted"/>
<dbReference type="EMBL" id="PHNJ01000006">
    <property type="protein sequence ID" value="TYL38161.1"/>
    <property type="molecule type" value="Genomic_DNA"/>
</dbReference>
<sequence>MGAGTTLLTAITGYLSTDIDDSSDDGERAAADERADPDPIIVDRIAPDPSLVWVDDEPADGQHEFSAEIYNAGTPGTVGMTLLWLDDPETASNGEPARRRERFFEANEREELSVTALIPEEYGAYDLQLWVAEFGVEIENDGAGGRIAVTLVEEERTVDETELTIDAGETVSLSFDGEYTDVDPAALDLEARPVS</sequence>
<feature type="compositionally biased region" description="Basic and acidic residues" evidence="1">
    <location>
        <begin position="25"/>
        <end position="37"/>
    </location>
</feature>
<evidence type="ECO:0000313" key="3">
    <source>
        <dbReference type="Proteomes" id="UP000766904"/>
    </source>
</evidence>
<gene>
    <name evidence="2" type="ORF">CV102_13225</name>
</gene>
<reference evidence="2" key="1">
    <citation type="submission" date="2017-11" db="EMBL/GenBank/DDBJ databases">
        <authorList>
            <person name="Kajale S.C."/>
            <person name="Sharma A."/>
        </authorList>
    </citation>
    <scope>NUCLEOTIDE SEQUENCE</scope>
    <source>
        <strain evidence="2">LS1_42</strain>
    </source>
</reference>